<gene>
    <name evidence="4" type="ORF">VTAP4600_A0536</name>
</gene>
<feature type="domain" description="EF-hand" evidence="3">
    <location>
        <begin position="4"/>
        <end position="39"/>
    </location>
</feature>
<evidence type="ECO:0000256" key="2">
    <source>
        <dbReference type="ARBA" id="ARBA00022737"/>
    </source>
</evidence>
<dbReference type="RefSeq" id="WP_102521354.1">
    <property type="nucleotide sequence ID" value="NZ_LT960611.1"/>
</dbReference>
<sequence length="72" mass="8231">MTIISTLELQENFDYFDKDSDGKIELSEFKALLEALDSLGQGESWKLGFNEIDLDGNGSIDFEEFSAWFNQQ</sequence>
<dbReference type="SMART" id="SM00054">
    <property type="entry name" value="EFh"/>
    <property type="match status" value="2"/>
</dbReference>
<dbReference type="Gene3D" id="1.10.238.10">
    <property type="entry name" value="EF-hand"/>
    <property type="match status" value="1"/>
</dbReference>
<dbReference type="OrthoDB" id="5770487at2"/>
<dbReference type="Proteomes" id="UP000235828">
    <property type="component" value="Chromosome A"/>
</dbReference>
<dbReference type="PROSITE" id="PS50222">
    <property type="entry name" value="EF_HAND_2"/>
    <property type="match status" value="2"/>
</dbReference>
<dbReference type="Pfam" id="PF13499">
    <property type="entry name" value="EF-hand_7"/>
    <property type="match status" value="1"/>
</dbReference>
<feature type="domain" description="EF-hand" evidence="3">
    <location>
        <begin position="40"/>
        <end position="72"/>
    </location>
</feature>
<dbReference type="KEGG" id="vta:A0536"/>
<dbReference type="EMBL" id="LT960611">
    <property type="protein sequence ID" value="SON48515.1"/>
    <property type="molecule type" value="Genomic_DNA"/>
</dbReference>
<organism evidence="4 5">
    <name type="scientific">Vibrio tapetis subsp. tapetis</name>
    <dbReference type="NCBI Taxonomy" id="1671868"/>
    <lineage>
        <taxon>Bacteria</taxon>
        <taxon>Pseudomonadati</taxon>
        <taxon>Pseudomonadota</taxon>
        <taxon>Gammaproteobacteria</taxon>
        <taxon>Vibrionales</taxon>
        <taxon>Vibrionaceae</taxon>
        <taxon>Vibrio</taxon>
    </lineage>
</organism>
<reference evidence="4 5" key="1">
    <citation type="submission" date="2017-10" db="EMBL/GenBank/DDBJ databases">
        <authorList>
            <person name="Banno H."/>
            <person name="Chua N.-H."/>
        </authorList>
    </citation>
    <scope>NUCLEOTIDE SEQUENCE [LARGE SCALE GENOMIC DNA]</scope>
    <source>
        <strain evidence="4">Vibrio tapetis CECT4600</strain>
    </source>
</reference>
<dbReference type="AlphaFoldDB" id="A0A2N8Z9C1"/>
<keyword evidence="5" id="KW-1185">Reference proteome</keyword>
<accession>A0A2N8Z9C1</accession>
<dbReference type="PROSITE" id="PS00018">
    <property type="entry name" value="EF_HAND_1"/>
    <property type="match status" value="2"/>
</dbReference>
<dbReference type="CDD" id="cd00051">
    <property type="entry name" value="EFh"/>
    <property type="match status" value="1"/>
</dbReference>
<keyword evidence="1" id="KW-0479">Metal-binding</keyword>
<dbReference type="InterPro" id="IPR018247">
    <property type="entry name" value="EF_Hand_1_Ca_BS"/>
</dbReference>
<proteinExistence type="predicted"/>
<dbReference type="GO" id="GO:0005509">
    <property type="term" value="F:calcium ion binding"/>
    <property type="evidence" value="ECO:0007669"/>
    <property type="project" value="InterPro"/>
</dbReference>
<dbReference type="InterPro" id="IPR002048">
    <property type="entry name" value="EF_hand_dom"/>
</dbReference>
<dbReference type="InterPro" id="IPR003299">
    <property type="entry name" value="Calflagin-bd"/>
</dbReference>
<dbReference type="PRINTS" id="PR01362">
    <property type="entry name" value="CALFLAGIN"/>
</dbReference>
<name>A0A2N8Z9C1_9VIBR</name>
<evidence type="ECO:0000256" key="1">
    <source>
        <dbReference type="ARBA" id="ARBA00022723"/>
    </source>
</evidence>
<evidence type="ECO:0000259" key="3">
    <source>
        <dbReference type="PROSITE" id="PS50222"/>
    </source>
</evidence>
<evidence type="ECO:0000313" key="4">
    <source>
        <dbReference type="EMBL" id="SON48515.1"/>
    </source>
</evidence>
<keyword evidence="2" id="KW-0677">Repeat</keyword>
<protein>
    <submittedName>
        <fullName evidence="4">Putative signal transduction protein with EFhand domain</fullName>
    </submittedName>
</protein>
<evidence type="ECO:0000313" key="5">
    <source>
        <dbReference type="Proteomes" id="UP000235828"/>
    </source>
</evidence>
<dbReference type="InterPro" id="IPR011992">
    <property type="entry name" value="EF-hand-dom_pair"/>
</dbReference>
<dbReference type="SUPFAM" id="SSF47473">
    <property type="entry name" value="EF-hand"/>
    <property type="match status" value="1"/>
</dbReference>